<dbReference type="Pfam" id="PF00583">
    <property type="entry name" value="Acetyltransf_1"/>
    <property type="match status" value="1"/>
</dbReference>
<evidence type="ECO:0000259" key="1">
    <source>
        <dbReference type="PROSITE" id="PS51186"/>
    </source>
</evidence>
<dbReference type="InterPro" id="IPR016181">
    <property type="entry name" value="Acyl_CoA_acyltransferase"/>
</dbReference>
<keyword evidence="2" id="KW-0808">Transferase</keyword>
<dbReference type="PROSITE" id="PS51186">
    <property type="entry name" value="GNAT"/>
    <property type="match status" value="1"/>
</dbReference>
<evidence type="ECO:0000313" key="2">
    <source>
        <dbReference type="EMBL" id="XBH07410.1"/>
    </source>
</evidence>
<protein>
    <submittedName>
        <fullName evidence="2">GNAT family N-acetyltransferase</fullName>
        <ecNumber evidence="2">2.3.1.-</ecNumber>
    </submittedName>
</protein>
<dbReference type="EC" id="2.3.1.-" evidence="2"/>
<dbReference type="EMBL" id="CP155447">
    <property type="protein sequence ID" value="XBH07410.1"/>
    <property type="molecule type" value="Genomic_DNA"/>
</dbReference>
<proteinExistence type="predicted"/>
<dbReference type="SUPFAM" id="SSF55729">
    <property type="entry name" value="Acyl-CoA N-acyltransferases (Nat)"/>
    <property type="match status" value="1"/>
</dbReference>
<dbReference type="CDD" id="cd04301">
    <property type="entry name" value="NAT_SF"/>
    <property type="match status" value="1"/>
</dbReference>
<dbReference type="GO" id="GO:0016747">
    <property type="term" value="F:acyltransferase activity, transferring groups other than amino-acyl groups"/>
    <property type="evidence" value="ECO:0007669"/>
    <property type="project" value="InterPro"/>
</dbReference>
<sequence>MTKVNSEMIPPEIAPLIRDTEPEDTSALIDLARMTNVFKPHEIIALSEVLNDYHAKERDNGHRCITYSQDDQPLGFAYYAPASMTDRGWYLYWIAVEKGRQVQGIGSALLAKAEEEIRQRRGRLLLIETSSLRTTNQRGDSI</sequence>
<dbReference type="Gene3D" id="3.40.630.30">
    <property type="match status" value="1"/>
</dbReference>
<reference evidence="2" key="1">
    <citation type="submission" date="2024-05" db="EMBL/GenBank/DDBJ databases">
        <title>Planctomycetes of the genus Singulisphaera possess chitinolytic capabilities.</title>
        <authorList>
            <person name="Ivanova A."/>
        </authorList>
    </citation>
    <scope>NUCLEOTIDE SEQUENCE</scope>
    <source>
        <strain evidence="2">Ch08T</strain>
    </source>
</reference>
<dbReference type="InterPro" id="IPR000182">
    <property type="entry name" value="GNAT_dom"/>
</dbReference>
<organism evidence="2">
    <name type="scientific">Singulisphaera sp. Ch08</name>
    <dbReference type="NCBI Taxonomy" id="3120278"/>
    <lineage>
        <taxon>Bacteria</taxon>
        <taxon>Pseudomonadati</taxon>
        <taxon>Planctomycetota</taxon>
        <taxon>Planctomycetia</taxon>
        <taxon>Isosphaerales</taxon>
        <taxon>Isosphaeraceae</taxon>
        <taxon>Singulisphaera</taxon>
    </lineage>
</organism>
<gene>
    <name evidence="2" type="ORF">V5E97_15605</name>
</gene>
<accession>A0AAU7CQN9</accession>
<name>A0AAU7CQN9_9BACT</name>
<keyword evidence="2" id="KW-0012">Acyltransferase</keyword>
<dbReference type="AlphaFoldDB" id="A0AAU7CQN9"/>
<feature type="domain" description="N-acetyltransferase" evidence="1">
    <location>
        <begin position="15"/>
        <end position="142"/>
    </location>
</feature>
<dbReference type="RefSeq" id="WP_406700247.1">
    <property type="nucleotide sequence ID" value="NZ_CP155447.1"/>
</dbReference>